<comment type="caution">
    <text evidence="1">The sequence shown here is derived from an EMBL/GenBank/DDBJ whole genome shotgun (WGS) entry which is preliminary data.</text>
</comment>
<evidence type="ECO:0000313" key="1">
    <source>
        <dbReference type="EMBL" id="TWF39066.1"/>
    </source>
</evidence>
<keyword evidence="2" id="KW-1185">Reference proteome</keyword>
<evidence type="ECO:0008006" key="3">
    <source>
        <dbReference type="Google" id="ProtNLM"/>
    </source>
</evidence>
<proteinExistence type="predicted"/>
<dbReference type="OrthoDB" id="676560at2"/>
<protein>
    <recommendedName>
        <fullName evidence="3">Immunity protein 40 of polymorphic toxin system</fullName>
    </recommendedName>
</protein>
<evidence type="ECO:0000313" key="2">
    <source>
        <dbReference type="Proteomes" id="UP000320811"/>
    </source>
</evidence>
<organism evidence="1 2">
    <name type="scientific">Chitinophaga polysaccharea</name>
    <dbReference type="NCBI Taxonomy" id="1293035"/>
    <lineage>
        <taxon>Bacteria</taxon>
        <taxon>Pseudomonadati</taxon>
        <taxon>Bacteroidota</taxon>
        <taxon>Chitinophagia</taxon>
        <taxon>Chitinophagales</taxon>
        <taxon>Chitinophagaceae</taxon>
        <taxon>Chitinophaga</taxon>
    </lineage>
</organism>
<reference evidence="1 2" key="1">
    <citation type="submission" date="2019-06" db="EMBL/GenBank/DDBJ databases">
        <title>Sorghum-associated microbial communities from plants grown in Nebraska, USA.</title>
        <authorList>
            <person name="Schachtman D."/>
        </authorList>
    </citation>
    <scope>NUCLEOTIDE SEQUENCE [LARGE SCALE GENOMIC DNA]</scope>
    <source>
        <strain evidence="1 2">1209</strain>
    </source>
</reference>
<dbReference type="RefSeq" id="WP_145671484.1">
    <property type="nucleotide sequence ID" value="NZ_VIWO01000006.1"/>
</dbReference>
<accession>A0A561PLT7</accession>
<sequence>MNKVEQIFVEEALERGGLLLYTREIALKFVKECRNENIHLLGIDGFFLIDNSTQPSMADSIDFSSLFFEGDVYKKAIDFLEKRPIGMFFEIICE</sequence>
<dbReference type="AlphaFoldDB" id="A0A561PLT7"/>
<name>A0A561PLT7_9BACT</name>
<dbReference type="Proteomes" id="UP000320811">
    <property type="component" value="Unassembled WGS sequence"/>
</dbReference>
<gene>
    <name evidence="1" type="ORF">FHW36_106290</name>
</gene>
<dbReference type="EMBL" id="VIWO01000006">
    <property type="protein sequence ID" value="TWF39066.1"/>
    <property type="molecule type" value="Genomic_DNA"/>
</dbReference>